<keyword evidence="3 11" id="KW-0378">Hydrolase</keyword>
<keyword evidence="2 8" id="KW-0732">Signal</keyword>
<dbReference type="InterPro" id="IPR007730">
    <property type="entry name" value="SPOR-like_dom"/>
</dbReference>
<organism evidence="11 12">
    <name type="scientific">Hyphobacterium vulgare</name>
    <dbReference type="NCBI Taxonomy" id="1736751"/>
    <lineage>
        <taxon>Bacteria</taxon>
        <taxon>Pseudomonadati</taxon>
        <taxon>Pseudomonadota</taxon>
        <taxon>Alphaproteobacteria</taxon>
        <taxon>Maricaulales</taxon>
        <taxon>Maricaulaceae</taxon>
        <taxon>Hyphobacterium</taxon>
    </lineage>
</organism>
<protein>
    <submittedName>
        <fullName evidence="11">Serine hydrolase</fullName>
    </submittedName>
</protein>
<keyword evidence="4" id="KW-0133">Cell shape</keyword>
<feature type="chain" id="PRO_5046594745" evidence="8">
    <location>
        <begin position="26"/>
        <end position="439"/>
    </location>
</feature>
<dbReference type="Gene3D" id="3.40.710.10">
    <property type="entry name" value="DD-peptidase/beta-lactamase superfamily"/>
    <property type="match status" value="1"/>
</dbReference>
<dbReference type="PANTHER" id="PTHR21581:SF6">
    <property type="entry name" value="TRAFFICKING PROTEIN PARTICLE COMPLEX SUBUNIT 12"/>
    <property type="match status" value="1"/>
</dbReference>
<dbReference type="Pfam" id="PF00768">
    <property type="entry name" value="Peptidase_S11"/>
    <property type="match status" value="1"/>
</dbReference>
<dbReference type="InterPro" id="IPR012338">
    <property type="entry name" value="Beta-lactam/transpept-like"/>
</dbReference>
<name>A0ABV6ZTW9_9PROT</name>
<evidence type="ECO:0000256" key="8">
    <source>
        <dbReference type="SAM" id="SignalP"/>
    </source>
</evidence>
<reference evidence="12" key="1">
    <citation type="journal article" date="2019" name="Int. J. Syst. Evol. Microbiol.">
        <title>The Global Catalogue of Microorganisms (GCM) 10K type strain sequencing project: providing services to taxonomists for standard genome sequencing and annotation.</title>
        <authorList>
            <consortium name="The Broad Institute Genomics Platform"/>
            <consortium name="The Broad Institute Genome Sequencing Center for Infectious Disease"/>
            <person name="Wu L."/>
            <person name="Ma J."/>
        </authorList>
    </citation>
    <scope>NUCLEOTIDE SEQUENCE [LARGE SCALE GENOMIC DNA]</scope>
    <source>
        <strain evidence="12">KCTC 52487</strain>
    </source>
</reference>
<accession>A0ABV6ZTW9</accession>
<proteinExistence type="inferred from homology"/>
<evidence type="ECO:0000256" key="1">
    <source>
        <dbReference type="ARBA" id="ARBA00007164"/>
    </source>
</evidence>
<feature type="domain" description="SPOR" evidence="10">
    <location>
        <begin position="358"/>
        <end position="435"/>
    </location>
</feature>
<dbReference type="Pfam" id="PF05036">
    <property type="entry name" value="SPOR"/>
    <property type="match status" value="1"/>
</dbReference>
<comment type="caution">
    <text evidence="11">The sequence shown here is derived from an EMBL/GenBank/DDBJ whole genome shotgun (WGS) entry which is preliminary data.</text>
</comment>
<dbReference type="SUPFAM" id="SSF56601">
    <property type="entry name" value="beta-lactamase/transpeptidase-like"/>
    <property type="match status" value="1"/>
</dbReference>
<evidence type="ECO:0000256" key="3">
    <source>
        <dbReference type="ARBA" id="ARBA00022801"/>
    </source>
</evidence>
<dbReference type="InterPro" id="IPR001967">
    <property type="entry name" value="Peptidase_S11_N"/>
</dbReference>
<keyword evidence="5" id="KW-0573">Peptidoglycan synthesis</keyword>
<keyword evidence="12" id="KW-1185">Reference proteome</keyword>
<evidence type="ECO:0000313" key="11">
    <source>
        <dbReference type="EMBL" id="MFC2924844.1"/>
    </source>
</evidence>
<comment type="similarity">
    <text evidence="1 7">Belongs to the peptidase S11 family.</text>
</comment>
<evidence type="ECO:0000313" key="12">
    <source>
        <dbReference type="Proteomes" id="UP001595379"/>
    </source>
</evidence>
<evidence type="ECO:0000256" key="2">
    <source>
        <dbReference type="ARBA" id="ARBA00022729"/>
    </source>
</evidence>
<evidence type="ECO:0000256" key="4">
    <source>
        <dbReference type="ARBA" id="ARBA00022960"/>
    </source>
</evidence>
<dbReference type="PRINTS" id="PR00725">
    <property type="entry name" value="DADACBPTASE1"/>
</dbReference>
<feature type="domain" description="Peptidase S11 D-alanyl-D-alanine carboxypeptidase A N-terminal" evidence="9">
    <location>
        <begin position="31"/>
        <end position="248"/>
    </location>
</feature>
<sequence length="439" mass="47093">MGGLRVFLVVLATLFTVGHAGSAAADNPRYAAFVVDETTGEVLHARRADDARYPASLTKMMTLYMLFEALERGEVTLSTPMTVSRHAAGQSPSVLGVESGDTVTVETAIRALIIRSANDIAVVVGEHLAGTETAFATRMTSRARELGLTRTTFRNASGLPNSRQMTTARDMARLAIALHRDFPQYFHYFRERSFVHDGRTWRSHNNLVGRVNGVDGMKTGYIRASGFNIAVTAERGGHRIVTVVMGGPSAASRDNHAEELVNAAFRSFERREQILMAANDIAPRMNPIRMQDQIAVEIAQLDLRGPVAQGDADNMPALRVVLDDSPAPAREPVTPAVRQSEPAALPATVRTTAADAPSGQWAIQVGAYAGEAAALARLETVRTLASDLSSAALATPSVDTNGRRLFRARFEGVTADTARAVCRLLAERGEACFAVAPGA</sequence>
<dbReference type="EMBL" id="JBHRSV010000001">
    <property type="protein sequence ID" value="MFC2924844.1"/>
    <property type="molecule type" value="Genomic_DNA"/>
</dbReference>
<dbReference type="PANTHER" id="PTHR21581">
    <property type="entry name" value="D-ALANYL-D-ALANINE CARBOXYPEPTIDASE"/>
    <property type="match status" value="1"/>
</dbReference>
<keyword evidence="6" id="KW-0961">Cell wall biogenesis/degradation</keyword>
<dbReference type="GO" id="GO:0016787">
    <property type="term" value="F:hydrolase activity"/>
    <property type="evidence" value="ECO:0007669"/>
    <property type="project" value="UniProtKB-KW"/>
</dbReference>
<evidence type="ECO:0000256" key="6">
    <source>
        <dbReference type="ARBA" id="ARBA00023316"/>
    </source>
</evidence>
<evidence type="ECO:0000259" key="10">
    <source>
        <dbReference type="Pfam" id="PF05036"/>
    </source>
</evidence>
<evidence type="ECO:0000256" key="7">
    <source>
        <dbReference type="RuleBase" id="RU004016"/>
    </source>
</evidence>
<dbReference type="Proteomes" id="UP001595379">
    <property type="component" value="Unassembled WGS sequence"/>
</dbReference>
<evidence type="ECO:0000259" key="9">
    <source>
        <dbReference type="Pfam" id="PF00768"/>
    </source>
</evidence>
<evidence type="ECO:0000256" key="5">
    <source>
        <dbReference type="ARBA" id="ARBA00022984"/>
    </source>
</evidence>
<dbReference type="RefSeq" id="WP_343163451.1">
    <property type="nucleotide sequence ID" value="NZ_JBHRSV010000001.1"/>
</dbReference>
<feature type="signal peptide" evidence="8">
    <location>
        <begin position="1"/>
        <end position="25"/>
    </location>
</feature>
<gene>
    <name evidence="11" type="ORF">ACFOOR_01855</name>
</gene>
<dbReference type="InterPro" id="IPR018044">
    <property type="entry name" value="Peptidase_S11"/>
</dbReference>